<dbReference type="CDD" id="cd19100">
    <property type="entry name" value="AKR_unchar"/>
    <property type="match status" value="1"/>
</dbReference>
<dbReference type="AlphaFoldDB" id="A0A146G7Z6"/>
<dbReference type="PROSITE" id="PS51318">
    <property type="entry name" value="TAT"/>
    <property type="match status" value="1"/>
</dbReference>
<feature type="domain" description="NADP-dependent oxidoreductase" evidence="1">
    <location>
        <begin position="49"/>
        <end position="233"/>
    </location>
</feature>
<dbReference type="OrthoDB" id="9773828at2"/>
<dbReference type="PANTHER" id="PTHR43312:SF1">
    <property type="entry name" value="NADP-DEPENDENT OXIDOREDUCTASE DOMAIN-CONTAINING PROTEIN"/>
    <property type="match status" value="1"/>
</dbReference>
<dbReference type="InterPro" id="IPR006311">
    <property type="entry name" value="TAT_signal"/>
</dbReference>
<comment type="caution">
    <text evidence="2">The sequence shown here is derived from an EMBL/GenBank/DDBJ whole genome shotgun (WGS) entry which is preliminary data.</text>
</comment>
<dbReference type="Gene3D" id="3.20.20.100">
    <property type="entry name" value="NADP-dependent oxidoreductase domain"/>
    <property type="match status" value="1"/>
</dbReference>
<proteinExistence type="predicted"/>
<evidence type="ECO:0000313" key="3">
    <source>
        <dbReference type="Proteomes" id="UP000076023"/>
    </source>
</evidence>
<dbReference type="EMBL" id="BDCO01000002">
    <property type="protein sequence ID" value="GAT33611.1"/>
    <property type="molecule type" value="Genomic_DNA"/>
</dbReference>
<evidence type="ECO:0000259" key="1">
    <source>
        <dbReference type="Pfam" id="PF00248"/>
    </source>
</evidence>
<dbReference type="InterPro" id="IPR053135">
    <property type="entry name" value="AKR2_Oxidoreductase"/>
</dbReference>
<name>A0A146G7Z6_TERSA</name>
<dbReference type="RefSeq" id="WP_084400387.1">
    <property type="nucleotide sequence ID" value="NZ_BDCO01000002.1"/>
</dbReference>
<reference evidence="3" key="1">
    <citation type="journal article" date="2017" name="Genome Announc.">
        <title>Draft Genome Sequence of Terrimicrobium sacchariphilum NM-5T, a Facultative Anaerobic Soil Bacterium of the Class Spartobacteria.</title>
        <authorList>
            <person name="Qiu Y.L."/>
            <person name="Tourlousse D.M."/>
            <person name="Matsuura N."/>
            <person name="Ohashi A."/>
            <person name="Sekiguchi Y."/>
        </authorList>
    </citation>
    <scope>NUCLEOTIDE SEQUENCE [LARGE SCALE GENOMIC DNA]</scope>
    <source>
        <strain evidence="3">NM-5</strain>
    </source>
</reference>
<dbReference type="PANTHER" id="PTHR43312">
    <property type="entry name" value="D-THREO-ALDOSE 1-DEHYDROGENASE"/>
    <property type="match status" value="1"/>
</dbReference>
<evidence type="ECO:0000313" key="2">
    <source>
        <dbReference type="EMBL" id="GAT33611.1"/>
    </source>
</evidence>
<dbReference type="InParanoid" id="A0A146G7Z6"/>
<sequence>MESSRRIFLKTTALAGVSYAISGASGQAANLAQLPRRRFGRHEDELSIIGFGGIVVRDADPADAAHRVAEAFEKGVNYYDVAPSYGDAEVKLGPALAPYRKQSFLACKTGKRDRAGAEQEFQQSLQHLQTDYFDLYQLHAITDVARDVDASFAPGGVMEFLIEAKKQGRVRYLGFSAHSIEAARAALDRYPFDSILFPVNFASYVADDFGPQVLKLAEEKGAARLALKALARQSWPKDDPLREEYRKCWYQPLTDPRQAALALRFTLNKPVTAAIPPGDERLFRLAVDLALKDIQPLDTNEEKELYALIDGLNPIFRKV</sequence>
<dbReference type="SUPFAM" id="SSF51430">
    <property type="entry name" value="NAD(P)-linked oxidoreductase"/>
    <property type="match status" value="1"/>
</dbReference>
<dbReference type="STRING" id="690879.TSACC_22028"/>
<dbReference type="InterPro" id="IPR036812">
    <property type="entry name" value="NAD(P)_OxRdtase_dom_sf"/>
</dbReference>
<protein>
    <submittedName>
        <fullName evidence="2">Predicted oxidoreductase of the aldo/keto reductase family</fullName>
    </submittedName>
</protein>
<keyword evidence="3" id="KW-1185">Reference proteome</keyword>
<dbReference type="Proteomes" id="UP000076023">
    <property type="component" value="Unassembled WGS sequence"/>
</dbReference>
<dbReference type="Pfam" id="PF00248">
    <property type="entry name" value="Aldo_ket_red"/>
    <property type="match status" value="1"/>
</dbReference>
<organism evidence="2 3">
    <name type="scientific">Terrimicrobium sacchariphilum</name>
    <dbReference type="NCBI Taxonomy" id="690879"/>
    <lineage>
        <taxon>Bacteria</taxon>
        <taxon>Pseudomonadati</taxon>
        <taxon>Verrucomicrobiota</taxon>
        <taxon>Terrimicrobiia</taxon>
        <taxon>Terrimicrobiales</taxon>
        <taxon>Terrimicrobiaceae</taxon>
        <taxon>Terrimicrobium</taxon>
    </lineage>
</organism>
<dbReference type="InterPro" id="IPR023210">
    <property type="entry name" value="NADP_OxRdtase_dom"/>
</dbReference>
<accession>A0A146G7Z6</accession>
<gene>
    <name evidence="2" type="ORF">TSACC_22028</name>
</gene>